<proteinExistence type="predicted"/>
<organism evidence="2 3">
    <name type="scientific">Paroceanicella profunda</name>
    <dbReference type="NCBI Taxonomy" id="2579971"/>
    <lineage>
        <taxon>Bacteria</taxon>
        <taxon>Pseudomonadati</taxon>
        <taxon>Pseudomonadota</taxon>
        <taxon>Alphaproteobacteria</taxon>
        <taxon>Rhodobacterales</taxon>
        <taxon>Paracoccaceae</taxon>
        <taxon>Paroceanicella</taxon>
    </lineage>
</organism>
<keyword evidence="1" id="KW-0378">Hydrolase</keyword>
<accession>A0A5B8FG96</accession>
<keyword evidence="3" id="KW-1185">Reference proteome</keyword>
<dbReference type="InterPro" id="IPR013078">
    <property type="entry name" value="His_Pase_superF_clade-1"/>
</dbReference>
<protein>
    <submittedName>
        <fullName evidence="2">Histidine phosphatase family protein</fullName>
    </submittedName>
</protein>
<dbReference type="PANTHER" id="PTHR20935">
    <property type="entry name" value="PHOSPHOGLYCERATE MUTASE-RELATED"/>
    <property type="match status" value="1"/>
</dbReference>
<dbReference type="Proteomes" id="UP000305888">
    <property type="component" value="Chromosome"/>
</dbReference>
<dbReference type="SUPFAM" id="SSF53254">
    <property type="entry name" value="Phosphoglycerate mutase-like"/>
    <property type="match status" value="1"/>
</dbReference>
<dbReference type="EMBL" id="CP040818">
    <property type="protein sequence ID" value="QDL90578.1"/>
    <property type="molecule type" value="Genomic_DNA"/>
</dbReference>
<evidence type="ECO:0000313" key="2">
    <source>
        <dbReference type="EMBL" id="QDL90578.1"/>
    </source>
</evidence>
<dbReference type="Gene3D" id="3.40.50.1240">
    <property type="entry name" value="Phosphoglycerate mutase-like"/>
    <property type="match status" value="1"/>
</dbReference>
<dbReference type="KEGG" id="ppru:FDP22_01525"/>
<dbReference type="InterPro" id="IPR029033">
    <property type="entry name" value="His_PPase_superfam"/>
</dbReference>
<dbReference type="AlphaFoldDB" id="A0A5B8FG96"/>
<dbReference type="OrthoDB" id="9810154at2"/>
<dbReference type="InterPro" id="IPR051021">
    <property type="entry name" value="Mito_Ser/Thr_phosphatase"/>
</dbReference>
<gene>
    <name evidence="2" type="ORF">FDP22_01525</name>
</gene>
<evidence type="ECO:0000313" key="3">
    <source>
        <dbReference type="Proteomes" id="UP000305888"/>
    </source>
</evidence>
<dbReference type="CDD" id="cd07067">
    <property type="entry name" value="HP_PGM_like"/>
    <property type="match status" value="1"/>
</dbReference>
<name>A0A5B8FG96_9RHOB</name>
<dbReference type="Pfam" id="PF00300">
    <property type="entry name" value="His_Phos_1"/>
    <property type="match status" value="1"/>
</dbReference>
<evidence type="ECO:0000256" key="1">
    <source>
        <dbReference type="ARBA" id="ARBA00022801"/>
    </source>
</evidence>
<dbReference type="GO" id="GO:0016787">
    <property type="term" value="F:hydrolase activity"/>
    <property type="evidence" value="ECO:0007669"/>
    <property type="project" value="UniProtKB-KW"/>
</dbReference>
<sequence length="171" mass="19031">MKHLVLMRHAKSSLSDPSLEDMDRPLNERGRLAAPISGAWLAERALRPDHVFLSPARRCTETWARVARQFDDVPPPTVENRLYMADPATMLEVLHTAPDSATTVFMLGHQPGLASFLRRLADRSTPARCSRAFTKFPTGAVALVDFDDGPWSETTFASGRYHAFATPKELV</sequence>
<dbReference type="PANTHER" id="PTHR20935:SF1">
    <property type="entry name" value="SLL1549 PROTEIN"/>
    <property type="match status" value="1"/>
</dbReference>
<reference evidence="2 3" key="1">
    <citation type="submission" date="2019-06" db="EMBL/GenBank/DDBJ databases">
        <title>Genome sequence of Rhodobacteraceae bacterium D4M1.</title>
        <authorList>
            <person name="Cao J."/>
        </authorList>
    </citation>
    <scope>NUCLEOTIDE SEQUENCE [LARGE SCALE GENOMIC DNA]</scope>
    <source>
        <strain evidence="2 3">D4M1</strain>
    </source>
</reference>